<reference evidence="13" key="1">
    <citation type="submission" date="2014-03" db="EMBL/GenBank/DDBJ databases">
        <authorList>
            <person name="Aksoy S."/>
            <person name="Warren W."/>
            <person name="Wilson R.K."/>
        </authorList>
    </citation>
    <scope>NUCLEOTIDE SEQUENCE [LARGE SCALE GENOMIC DNA]</scope>
    <source>
        <strain evidence="13">IAEA</strain>
    </source>
</reference>
<dbReference type="Pfam" id="PF00153">
    <property type="entry name" value="Mito_carr"/>
    <property type="match status" value="2"/>
</dbReference>
<proteinExistence type="inferred from homology"/>
<dbReference type="InterPro" id="IPR018108">
    <property type="entry name" value="MCP_transmembrane"/>
</dbReference>
<protein>
    <recommendedName>
        <fullName evidence="9">Citrate transport protein</fullName>
    </recommendedName>
</protein>
<keyword evidence="4 10" id="KW-0812">Transmembrane</keyword>
<keyword evidence="7" id="KW-0496">Mitochondrion</keyword>
<evidence type="ECO:0000256" key="11">
    <source>
        <dbReference type="RuleBase" id="RU000488"/>
    </source>
</evidence>
<keyword evidence="8 10" id="KW-0472">Membrane</keyword>
<dbReference type="VEuPathDB" id="VectorBase:GBRI043581"/>
<dbReference type="Gene3D" id="1.50.40.10">
    <property type="entry name" value="Mitochondrial carrier domain"/>
    <property type="match status" value="1"/>
</dbReference>
<sequence>METIKVKFINDQRSANPKFKGFFNGVSTIIQTEGVGGIYKGLTPTILKQGSNQAIRFFVMETMKDLYKRGDPEKKVPTLLVGVFGVVAGAASVFGNTPLDVVKTRMQGLEASKYKNTADCIVKIWKNEGPFAFYKGTVPRLGRVCLDVAITFMIYDSFMEVLLNSCQVHLPMRETSSRTGLNTTNTFRHMPSVVCGLGEGRCSMLRTPLGLCRGNSPPKSSIIKLRNVACKLCCGCTSTIFVLLSRFDN</sequence>
<dbReference type="GO" id="GO:0006843">
    <property type="term" value="P:mitochondrial citrate transmembrane transport"/>
    <property type="evidence" value="ECO:0007669"/>
    <property type="project" value="TreeGrafter"/>
</dbReference>
<keyword evidence="3 11" id="KW-0813">Transport</keyword>
<keyword evidence="13" id="KW-1185">Reference proteome</keyword>
<evidence type="ECO:0000256" key="4">
    <source>
        <dbReference type="ARBA" id="ARBA00022692"/>
    </source>
</evidence>
<accession>A0A1A9X472</accession>
<dbReference type="AlphaFoldDB" id="A0A1A9X472"/>
<evidence type="ECO:0000256" key="9">
    <source>
        <dbReference type="ARBA" id="ARBA00042640"/>
    </source>
</evidence>
<evidence type="ECO:0000256" key="2">
    <source>
        <dbReference type="ARBA" id="ARBA00006375"/>
    </source>
</evidence>
<feature type="repeat" description="Solcar" evidence="10">
    <location>
        <begin position="76"/>
        <end position="161"/>
    </location>
</feature>
<comment type="subcellular location">
    <subcellularLocation>
        <location evidence="1">Mitochondrion membrane</location>
        <topology evidence="1">Multi-pass membrane protein</topology>
    </subcellularLocation>
</comment>
<dbReference type="PANTHER" id="PTHR45788:SF4">
    <property type="entry name" value="TRICARBOXYLATE TRANSPORT PROTEIN, MITOCHONDRIAL"/>
    <property type="match status" value="1"/>
</dbReference>
<dbReference type="PANTHER" id="PTHR45788">
    <property type="entry name" value="SUCCINATE/FUMARATE MITOCHONDRIAL TRANSPORTER-RELATED"/>
    <property type="match status" value="1"/>
</dbReference>
<evidence type="ECO:0000256" key="7">
    <source>
        <dbReference type="ARBA" id="ARBA00023128"/>
    </source>
</evidence>
<evidence type="ECO:0000256" key="8">
    <source>
        <dbReference type="ARBA" id="ARBA00023136"/>
    </source>
</evidence>
<organism evidence="12 13">
    <name type="scientific">Glossina brevipalpis</name>
    <dbReference type="NCBI Taxonomy" id="37001"/>
    <lineage>
        <taxon>Eukaryota</taxon>
        <taxon>Metazoa</taxon>
        <taxon>Ecdysozoa</taxon>
        <taxon>Arthropoda</taxon>
        <taxon>Hexapoda</taxon>
        <taxon>Insecta</taxon>
        <taxon>Pterygota</taxon>
        <taxon>Neoptera</taxon>
        <taxon>Endopterygota</taxon>
        <taxon>Diptera</taxon>
        <taxon>Brachycera</taxon>
        <taxon>Muscomorpha</taxon>
        <taxon>Hippoboscoidea</taxon>
        <taxon>Glossinidae</taxon>
        <taxon>Glossina</taxon>
    </lineage>
</organism>
<name>A0A1A9X472_9MUSC</name>
<dbReference type="GO" id="GO:0031966">
    <property type="term" value="C:mitochondrial membrane"/>
    <property type="evidence" value="ECO:0007669"/>
    <property type="project" value="UniProtKB-SubCell"/>
</dbReference>
<evidence type="ECO:0000256" key="5">
    <source>
        <dbReference type="ARBA" id="ARBA00022737"/>
    </source>
</evidence>
<feature type="repeat" description="Solcar" evidence="10">
    <location>
        <begin position="1"/>
        <end position="66"/>
    </location>
</feature>
<evidence type="ECO:0000313" key="13">
    <source>
        <dbReference type="Proteomes" id="UP000091820"/>
    </source>
</evidence>
<dbReference type="STRING" id="37001.A0A1A9X472"/>
<evidence type="ECO:0000256" key="10">
    <source>
        <dbReference type="PROSITE-ProRule" id="PRU00282"/>
    </source>
</evidence>
<evidence type="ECO:0000313" key="12">
    <source>
        <dbReference type="EnsemblMetazoa" id="GBRI043581-PA"/>
    </source>
</evidence>
<comment type="similarity">
    <text evidence="2 11">Belongs to the mitochondrial carrier (TC 2.A.29) family.</text>
</comment>
<keyword evidence="5" id="KW-0677">Repeat</keyword>
<dbReference type="SUPFAM" id="SSF103506">
    <property type="entry name" value="Mitochondrial carrier"/>
    <property type="match status" value="1"/>
</dbReference>
<dbReference type="InterPro" id="IPR049563">
    <property type="entry name" value="TXTP-like"/>
</dbReference>
<keyword evidence="6" id="KW-1133">Transmembrane helix</keyword>
<dbReference type="GO" id="GO:0071913">
    <property type="term" value="F:citrate secondary active transmembrane transporter activity"/>
    <property type="evidence" value="ECO:0007669"/>
    <property type="project" value="TreeGrafter"/>
</dbReference>
<dbReference type="Proteomes" id="UP000091820">
    <property type="component" value="Unassembled WGS sequence"/>
</dbReference>
<evidence type="ECO:0000256" key="3">
    <source>
        <dbReference type="ARBA" id="ARBA00022448"/>
    </source>
</evidence>
<evidence type="ECO:0000256" key="1">
    <source>
        <dbReference type="ARBA" id="ARBA00004225"/>
    </source>
</evidence>
<dbReference type="EnsemblMetazoa" id="GBRI043581-RA">
    <property type="protein sequence ID" value="GBRI043581-PA"/>
    <property type="gene ID" value="GBRI043581"/>
</dbReference>
<evidence type="ECO:0000256" key="6">
    <source>
        <dbReference type="ARBA" id="ARBA00022989"/>
    </source>
</evidence>
<dbReference type="PROSITE" id="PS50920">
    <property type="entry name" value="SOLCAR"/>
    <property type="match status" value="2"/>
</dbReference>
<reference evidence="12" key="2">
    <citation type="submission" date="2020-05" db="UniProtKB">
        <authorList>
            <consortium name="EnsemblMetazoa"/>
        </authorList>
    </citation>
    <scope>IDENTIFICATION</scope>
    <source>
        <strain evidence="12">IAEA</strain>
    </source>
</reference>
<dbReference type="InterPro" id="IPR023395">
    <property type="entry name" value="MCP_dom_sf"/>
</dbReference>